<proteinExistence type="predicted"/>
<reference evidence="1 2" key="1">
    <citation type="submission" date="2018-08" db="EMBL/GenBank/DDBJ databases">
        <title>A genome reference for cultivated species of the human gut microbiota.</title>
        <authorList>
            <person name="Zou Y."/>
            <person name="Xue W."/>
            <person name="Luo G."/>
        </authorList>
    </citation>
    <scope>NUCLEOTIDE SEQUENCE [LARGE SCALE GENOMIC DNA]</scope>
    <source>
        <strain evidence="1 2">AM33-3BH</strain>
    </source>
</reference>
<dbReference type="InterPro" id="IPR007358">
    <property type="entry name" value="Nucleoid_associated_NdpA"/>
</dbReference>
<gene>
    <name evidence="1" type="ORF">DW820_01125</name>
</gene>
<name>A0A414CLG4_STRPA</name>
<evidence type="ECO:0000313" key="1">
    <source>
        <dbReference type="EMBL" id="RHC95762.1"/>
    </source>
</evidence>
<dbReference type="Proteomes" id="UP000285773">
    <property type="component" value="Unassembled WGS sequence"/>
</dbReference>
<dbReference type="EMBL" id="QSIO01000001">
    <property type="protein sequence ID" value="RHC95762.1"/>
    <property type="molecule type" value="Genomic_DNA"/>
</dbReference>
<dbReference type="RefSeq" id="WP_118095152.1">
    <property type="nucleotide sequence ID" value="NZ_QSIO01000001.1"/>
</dbReference>
<comment type="caution">
    <text evidence="1">The sequence shown here is derived from an EMBL/GenBank/DDBJ whole genome shotgun (WGS) entry which is preliminary data.</text>
</comment>
<accession>A0A414CLG4</accession>
<dbReference type="GO" id="GO:0009295">
    <property type="term" value="C:nucleoid"/>
    <property type="evidence" value="ECO:0007669"/>
    <property type="project" value="InterPro"/>
</dbReference>
<organism evidence="1 2">
    <name type="scientific">Streptococcus parasanguinis</name>
    <dbReference type="NCBI Taxonomy" id="1318"/>
    <lineage>
        <taxon>Bacteria</taxon>
        <taxon>Bacillati</taxon>
        <taxon>Bacillota</taxon>
        <taxon>Bacilli</taxon>
        <taxon>Lactobacillales</taxon>
        <taxon>Streptococcaceae</taxon>
        <taxon>Streptococcus</taxon>
    </lineage>
</organism>
<sequence length="324" mass="37295">MDIYVKKAIIHQFSPDDTDLYLADKFLNITPKIEEYLRKKIERVYSDEARTGIFEEDNPFLEMISDDLLETSVAVANRWKEEFVVSENQKTNDLVFIQFSKEGVDHFAFLRIALRETLTHLGGEVDNPIKLTQNNLPGFGTGADEALVINLQSRKYHLIEKRIKYNGTFLNYFSENLLQAQPKISPKKSIKALEKTAQRIAESFNTDDFQFQSKVKSAIFNYIEEENKLSPEKLADDLFDDNLTARLSFIDQVKEAVPEPVTFEEIDASRQLKKFENQKLSLSNGIELIVPNNVYEDAESVEFILNDNGTYSILIKNIEDIQSK</sequence>
<protein>
    <submittedName>
        <fullName evidence="1">Nucleoid-associated protein</fullName>
    </submittedName>
</protein>
<dbReference type="AlphaFoldDB" id="A0A414CLG4"/>
<evidence type="ECO:0000313" key="2">
    <source>
        <dbReference type="Proteomes" id="UP000285773"/>
    </source>
</evidence>
<dbReference type="Pfam" id="PF04245">
    <property type="entry name" value="NA37"/>
    <property type="match status" value="1"/>
</dbReference>